<evidence type="ECO:0000256" key="1">
    <source>
        <dbReference type="SAM" id="MobiDB-lite"/>
    </source>
</evidence>
<dbReference type="SUPFAM" id="SSF56655">
    <property type="entry name" value="Carbohydrate phosphatase"/>
    <property type="match status" value="1"/>
</dbReference>
<feature type="compositionally biased region" description="Low complexity" evidence="1">
    <location>
        <begin position="80"/>
        <end position="90"/>
    </location>
</feature>
<dbReference type="GO" id="GO:0006094">
    <property type="term" value="P:gluconeogenesis"/>
    <property type="evidence" value="ECO:0007669"/>
    <property type="project" value="UniProtKB-UniPathway"/>
</dbReference>
<reference evidence="2 3" key="1">
    <citation type="submission" date="2016-10" db="EMBL/GenBank/DDBJ databases">
        <authorList>
            <person name="de Groot N.N."/>
        </authorList>
    </citation>
    <scope>NUCLEOTIDE SEQUENCE [LARGE SCALE GENOMIC DNA]</scope>
    <source>
        <strain evidence="2 3">CGMCC 4.6533</strain>
    </source>
</reference>
<dbReference type="UniPathway" id="UPA00138"/>
<keyword evidence="3" id="KW-1185">Reference proteome</keyword>
<dbReference type="GO" id="GO:0006071">
    <property type="term" value="P:glycerol metabolic process"/>
    <property type="evidence" value="ECO:0007669"/>
    <property type="project" value="InterPro"/>
</dbReference>
<evidence type="ECO:0000313" key="3">
    <source>
        <dbReference type="Proteomes" id="UP000199202"/>
    </source>
</evidence>
<accession>A0A1G8T0P3</accession>
<dbReference type="RefSeq" id="WP_090934177.1">
    <property type="nucleotide sequence ID" value="NZ_FNDJ01000010.1"/>
</dbReference>
<dbReference type="GO" id="GO:0042132">
    <property type="term" value="F:fructose 1,6-bisphosphate 1-phosphatase activity"/>
    <property type="evidence" value="ECO:0007669"/>
    <property type="project" value="InterPro"/>
</dbReference>
<dbReference type="EMBL" id="FNDJ01000010">
    <property type="protein sequence ID" value="SDJ35119.1"/>
    <property type="molecule type" value="Genomic_DNA"/>
</dbReference>
<organism evidence="2 3">
    <name type="scientific">Nonomuraea jiangxiensis</name>
    <dbReference type="NCBI Taxonomy" id="633440"/>
    <lineage>
        <taxon>Bacteria</taxon>
        <taxon>Bacillati</taxon>
        <taxon>Actinomycetota</taxon>
        <taxon>Actinomycetes</taxon>
        <taxon>Streptosporangiales</taxon>
        <taxon>Streptosporangiaceae</taxon>
        <taxon>Nonomuraea</taxon>
    </lineage>
</organism>
<dbReference type="InterPro" id="IPR004464">
    <property type="entry name" value="FBPase_class-2/SBPase"/>
</dbReference>
<dbReference type="Pfam" id="PF03320">
    <property type="entry name" value="FBPase_glpX"/>
    <property type="match status" value="1"/>
</dbReference>
<dbReference type="Gene3D" id="3.30.540.10">
    <property type="entry name" value="Fructose-1,6-Bisphosphatase, subunit A, domain 1"/>
    <property type="match status" value="1"/>
</dbReference>
<gene>
    <name evidence="2" type="ORF">SAMN05421869_11034</name>
</gene>
<feature type="region of interest" description="Disordered" evidence="1">
    <location>
        <begin position="80"/>
        <end position="112"/>
    </location>
</feature>
<name>A0A1G8T0P3_9ACTN</name>
<dbReference type="STRING" id="633440.SAMN05421869_11034"/>
<feature type="region of interest" description="Disordered" evidence="1">
    <location>
        <begin position="38"/>
        <end position="59"/>
    </location>
</feature>
<sequence>MTVTDNAINAIPRFSRSWTDRIRFFDKSVTEVRAVTSADGVEPAGRDTGPGRAGRDTGAASDVPAVLVAAMAAAARAGRLAAGEPAGPEDAGSDQDGDQGGDQGVQARKRRIDGQATAAAESILRGFAERLVIVAGEGPGEQMPGAFVGQELGGDASSPRTWSGIFDYVDGTTLTALGLPGALSLGGLGEGLRSVPDLQAYAVLAPVSIAGRLDLGTPPEEHALDLIDAIGAECGVRRRGDLRVVTHSHDTGPFHQTLIRRLREGGVGDVVVPDPVIIEPPYVLARAGLVEPRVDTMIGVFGFPELMFACLILELIAPQFTFVFRPASLSGLRGESSTLAPLFDFEDDEVEQLAAVGLRPHEQFVGSHLVPAGTGRAAAMFSVTGSPLLRLDPPERHGDSVAVAGLLLERGRTTRLRITSDL</sequence>
<protein>
    <submittedName>
        <fullName evidence="2">Fructose-1,6-bisphosphatase/sedoheptulose 1,7-bisphosphatase</fullName>
    </submittedName>
</protein>
<dbReference type="Proteomes" id="UP000199202">
    <property type="component" value="Unassembled WGS sequence"/>
</dbReference>
<dbReference type="AlphaFoldDB" id="A0A1G8T0P3"/>
<evidence type="ECO:0000313" key="2">
    <source>
        <dbReference type="EMBL" id="SDJ35119.1"/>
    </source>
</evidence>
<proteinExistence type="predicted"/>